<evidence type="ECO:0000256" key="1">
    <source>
        <dbReference type="SAM" id="Phobius"/>
    </source>
</evidence>
<dbReference type="OrthoDB" id="9852043at2"/>
<dbReference type="Proteomes" id="UP000053176">
    <property type="component" value="Unassembled WGS sequence"/>
</dbReference>
<keyword evidence="1" id="KW-0472">Membrane</keyword>
<feature type="transmembrane region" description="Helical" evidence="1">
    <location>
        <begin position="21"/>
        <end position="43"/>
    </location>
</feature>
<feature type="transmembrane region" description="Helical" evidence="1">
    <location>
        <begin position="126"/>
        <end position="153"/>
    </location>
</feature>
<dbReference type="EMBL" id="LPWA01000001">
    <property type="protein sequence ID" value="KUM28890.1"/>
    <property type="molecule type" value="Genomic_DNA"/>
</dbReference>
<sequence length="158" mass="17724">MPAMDENTRLPNYDPAFCRNVAKWGAAVCFVGVVAEICIFSLVDPAHGSCPAWIIYDPSGHPISLGVVFALTLFPAFWACFVFFNWKHFSQVIHAQATGTYTPGPLLQALRDYRPIDYRVFPYNQVFLVVILGWSIFCTSPLWLMLLGCTGLARYLPL</sequence>
<organism evidence="2 3">
    <name type="scientific">Rhizobium loti</name>
    <name type="common">Mesorhizobium loti</name>
    <dbReference type="NCBI Taxonomy" id="381"/>
    <lineage>
        <taxon>Bacteria</taxon>
        <taxon>Pseudomonadati</taxon>
        <taxon>Pseudomonadota</taxon>
        <taxon>Alphaproteobacteria</taxon>
        <taxon>Hyphomicrobiales</taxon>
        <taxon>Phyllobacteriaceae</taxon>
        <taxon>Mesorhizobium</taxon>
    </lineage>
</organism>
<proteinExistence type="predicted"/>
<gene>
    <name evidence="2" type="ORF">AU467_01090</name>
</gene>
<keyword evidence="1" id="KW-1133">Transmembrane helix</keyword>
<name>A0A101KXR7_RHILI</name>
<reference evidence="2 3" key="1">
    <citation type="submission" date="2015-12" db="EMBL/GenBank/DDBJ databases">
        <title>Draft genome sequence of Mesorhizobium sp. UFLA 01-765, a multitolerant efficient symbiont and plant-growth promoting strain isolated from Zn-mining soil using Leucaena leucocephala as a trap plant.</title>
        <authorList>
            <person name="Rangel W.M."/>
            <person name="Thijs S."/>
            <person name="Longatti S.M."/>
            <person name="Moreira F.M."/>
            <person name="Weyens N."/>
            <person name="Vangronsveld J."/>
            <person name="Van Hamme J.D."/>
            <person name="Bottos E.M."/>
            <person name="Rineau F."/>
        </authorList>
    </citation>
    <scope>NUCLEOTIDE SEQUENCE [LARGE SCALE GENOMIC DNA]</scope>
    <source>
        <strain evidence="2 3">UFLA 01-765</strain>
    </source>
</reference>
<comment type="caution">
    <text evidence="2">The sequence shown here is derived from an EMBL/GenBank/DDBJ whole genome shotgun (WGS) entry which is preliminary data.</text>
</comment>
<accession>A0A101KXR7</accession>
<feature type="transmembrane region" description="Helical" evidence="1">
    <location>
        <begin position="63"/>
        <end position="84"/>
    </location>
</feature>
<dbReference type="AlphaFoldDB" id="A0A101KXR7"/>
<evidence type="ECO:0000313" key="2">
    <source>
        <dbReference type="EMBL" id="KUM28890.1"/>
    </source>
</evidence>
<evidence type="ECO:0000313" key="3">
    <source>
        <dbReference type="Proteomes" id="UP000053176"/>
    </source>
</evidence>
<protein>
    <submittedName>
        <fullName evidence="2">Uncharacterized protein</fullName>
    </submittedName>
</protein>
<keyword evidence="1" id="KW-0812">Transmembrane</keyword>